<keyword evidence="2" id="KW-0812">Transmembrane</keyword>
<evidence type="ECO:0000256" key="1">
    <source>
        <dbReference type="SAM" id="MobiDB-lite"/>
    </source>
</evidence>
<feature type="compositionally biased region" description="Pro residues" evidence="1">
    <location>
        <begin position="152"/>
        <end position="171"/>
    </location>
</feature>
<dbReference type="Proteomes" id="UP000305546">
    <property type="component" value="Unassembled WGS sequence"/>
</dbReference>
<feature type="region of interest" description="Disordered" evidence="1">
    <location>
        <begin position="378"/>
        <end position="408"/>
    </location>
</feature>
<dbReference type="AlphaFoldDB" id="A0A5C4MAN6"/>
<feature type="transmembrane region" description="Helical" evidence="2">
    <location>
        <begin position="443"/>
        <end position="463"/>
    </location>
</feature>
<keyword evidence="2" id="KW-0472">Membrane</keyword>
<organism evidence="3 4">
    <name type="scientific">Amycolatopsis alkalitolerans</name>
    <dbReference type="NCBI Taxonomy" id="2547244"/>
    <lineage>
        <taxon>Bacteria</taxon>
        <taxon>Bacillati</taxon>
        <taxon>Actinomycetota</taxon>
        <taxon>Actinomycetes</taxon>
        <taxon>Pseudonocardiales</taxon>
        <taxon>Pseudonocardiaceae</taxon>
        <taxon>Amycolatopsis</taxon>
    </lineage>
</organism>
<accession>A0A5C4MAN6</accession>
<protein>
    <submittedName>
        <fullName evidence="3">Uncharacterized protein</fullName>
    </submittedName>
</protein>
<dbReference type="RefSeq" id="WP_139095328.1">
    <property type="nucleotide sequence ID" value="NZ_VDFW01000003.1"/>
</dbReference>
<keyword evidence="4" id="KW-1185">Reference proteome</keyword>
<feature type="compositionally biased region" description="Basic and acidic residues" evidence="1">
    <location>
        <begin position="208"/>
        <end position="219"/>
    </location>
</feature>
<feature type="compositionally biased region" description="Acidic residues" evidence="1">
    <location>
        <begin position="391"/>
        <end position="406"/>
    </location>
</feature>
<keyword evidence="2" id="KW-1133">Transmembrane helix</keyword>
<feature type="compositionally biased region" description="Pro residues" evidence="1">
    <location>
        <begin position="108"/>
        <end position="125"/>
    </location>
</feature>
<feature type="compositionally biased region" description="Basic and acidic residues" evidence="1">
    <location>
        <begin position="1"/>
        <end position="11"/>
    </location>
</feature>
<evidence type="ECO:0000313" key="4">
    <source>
        <dbReference type="Proteomes" id="UP000305546"/>
    </source>
</evidence>
<name>A0A5C4MAN6_9PSEU</name>
<comment type="caution">
    <text evidence="3">The sequence shown here is derived from an EMBL/GenBank/DDBJ whole genome shotgun (WGS) entry which is preliminary data.</text>
</comment>
<reference evidence="3 4" key="1">
    <citation type="submission" date="2019-06" db="EMBL/GenBank/DDBJ databases">
        <title>Amycolatopsis alkalitolerans sp. nov., isolated from Gastrodia elata Blume.</title>
        <authorList>
            <person name="Narsing Rao M.P."/>
            <person name="Li W.J."/>
        </authorList>
    </citation>
    <scope>NUCLEOTIDE SEQUENCE [LARGE SCALE GENOMIC DNA]</scope>
    <source>
        <strain evidence="3 4">SYSUP0005</strain>
    </source>
</reference>
<proteinExistence type="predicted"/>
<sequence length="497" mass="53246">MSRESGQDRSQKTVAELLALHGGNVEGRRRHRRAAEEDDEQQPNGAAPRRARGATDTGPQAIIDRVRGDNPPPPNGRRNGGRRALPDDDAPPAPPRPQQDSAALPRPNGAPPPPPSGNFPRPVPPASGAFPKPNVAPPESGAFPRPAQEPAGFPPPEPGGFPRQNMPPQPSEPNGFKLPARRRPPHDSGPLRRPPQESAPLPLPEQGEEPRPRAAEETRQVPPLHRAPQPGALSARLDGLDVPAPDETADPGPPPGGMPSGAFAAPPRRPFRRRPGRPPAEPEQHTEQFQAVNGKQPPEAAVPQDAPPAGLSRWHRRRDQVAAEDTEVGVMPAVRDEPEPHPSGFARAPHVPDEQLEATGFHDPFADDDEEVDEFGDFGEAEPERRGAGYEYEDEAADEYEEDAEPASEASPARQWLSMAGQLALGVVGGAAVWLGFNWLWGKIPAAALVVALAVIVGLVWIVRKIRRADDIQTMVLAVLVGLVVTVSPAALLLLSR</sequence>
<feature type="transmembrane region" description="Helical" evidence="2">
    <location>
        <begin position="475"/>
        <end position="495"/>
    </location>
</feature>
<dbReference type="OrthoDB" id="5173153at2"/>
<dbReference type="EMBL" id="VDFW01000003">
    <property type="protein sequence ID" value="TNC28550.1"/>
    <property type="molecule type" value="Genomic_DNA"/>
</dbReference>
<feature type="transmembrane region" description="Helical" evidence="2">
    <location>
        <begin position="416"/>
        <end position="437"/>
    </location>
</feature>
<feature type="region of interest" description="Disordered" evidence="1">
    <location>
        <begin position="1"/>
        <end position="349"/>
    </location>
</feature>
<evidence type="ECO:0000256" key="2">
    <source>
        <dbReference type="SAM" id="Phobius"/>
    </source>
</evidence>
<gene>
    <name evidence="3" type="ORF">FG385_04560</name>
</gene>
<evidence type="ECO:0000313" key="3">
    <source>
        <dbReference type="EMBL" id="TNC28550.1"/>
    </source>
</evidence>